<protein>
    <submittedName>
        <fullName evidence="7">DUF1049 domain-containing protein</fullName>
    </submittedName>
</protein>
<accession>A0A285IEJ1</accession>
<proteinExistence type="predicted"/>
<evidence type="ECO:0000256" key="2">
    <source>
        <dbReference type="ARBA" id="ARBA00022692"/>
    </source>
</evidence>
<keyword evidence="4 5" id="KW-0472">Membrane</keyword>
<keyword evidence="1" id="KW-1003">Cell membrane</keyword>
<reference evidence="7 10" key="2">
    <citation type="journal article" date="2018" name="Int. J. Syst. Evol. Microbiol.">
        <title>Pseudooceanicola lipolyticus sp. nov., a marine alphaproteobacterium, reclassification of Oceanicola flagellatus as Pseudooceanicola flagellatus comb. nov. and emended description of the genus Pseudooceanicola.</title>
        <authorList>
            <person name="Huang M.-M."/>
            <person name="Guo L.-L."/>
            <person name="Wu Y.-H."/>
            <person name="Lai Q.-L."/>
            <person name="Shao Z.-Z."/>
            <person name="Wang C.-S."/>
            <person name="Wu M."/>
            <person name="Xu X.-W."/>
        </authorList>
    </citation>
    <scope>NUCLEOTIDE SEQUENCE [LARGE SCALE GENOMIC DNA]</scope>
    <source>
        <strain evidence="7 10">Ar-45</strain>
    </source>
</reference>
<dbReference type="Proteomes" id="UP000231702">
    <property type="component" value="Unassembled WGS sequence"/>
</dbReference>
<evidence type="ECO:0000313" key="7">
    <source>
        <dbReference type="EMBL" id="PJE29163.1"/>
    </source>
</evidence>
<feature type="domain" description="Lipopolysaccharide assembly protein A" evidence="6">
    <location>
        <begin position="45"/>
        <end position="94"/>
    </location>
</feature>
<reference evidence="8 9" key="1">
    <citation type="submission" date="2017-09" db="EMBL/GenBank/DDBJ databases">
        <authorList>
            <person name="Ehlers B."/>
            <person name="Leendertz F.H."/>
        </authorList>
    </citation>
    <scope>NUCLEOTIDE SEQUENCE [LARGE SCALE GENOMIC DNA]</scope>
    <source>
        <strain evidence="8 9">CGMCC 1.12662</strain>
    </source>
</reference>
<feature type="transmembrane region" description="Helical" evidence="5">
    <location>
        <begin position="46"/>
        <end position="68"/>
    </location>
</feature>
<dbReference type="Pfam" id="PF06305">
    <property type="entry name" value="LapA_dom"/>
    <property type="match status" value="1"/>
</dbReference>
<gene>
    <name evidence="7" type="ORF">CVM39_12055</name>
    <name evidence="8" type="ORF">SAMN06297129_0952</name>
</gene>
<organism evidence="8 9">
    <name type="scientific">Pseudooceanicola antarcticus</name>
    <dbReference type="NCBI Taxonomy" id="1247613"/>
    <lineage>
        <taxon>Bacteria</taxon>
        <taxon>Pseudomonadati</taxon>
        <taxon>Pseudomonadota</taxon>
        <taxon>Alphaproteobacteria</taxon>
        <taxon>Rhodobacterales</taxon>
        <taxon>Paracoccaceae</taxon>
        <taxon>Pseudooceanicola</taxon>
    </lineage>
</organism>
<dbReference type="GO" id="GO:0005886">
    <property type="term" value="C:plasma membrane"/>
    <property type="evidence" value="ECO:0007669"/>
    <property type="project" value="InterPro"/>
</dbReference>
<dbReference type="EMBL" id="PGTD01000016">
    <property type="protein sequence ID" value="PJE29163.1"/>
    <property type="molecule type" value="Genomic_DNA"/>
</dbReference>
<dbReference type="AlphaFoldDB" id="A0A285IEJ1"/>
<name>A0A285IEJ1_9RHOB</name>
<evidence type="ECO:0000313" key="8">
    <source>
        <dbReference type="EMBL" id="SNY46394.1"/>
    </source>
</evidence>
<evidence type="ECO:0000313" key="9">
    <source>
        <dbReference type="Proteomes" id="UP000231655"/>
    </source>
</evidence>
<dbReference type="RefSeq" id="WP_097144750.1">
    <property type="nucleotide sequence ID" value="NZ_OBEA01000002.1"/>
</dbReference>
<keyword evidence="10" id="KW-1185">Reference proteome</keyword>
<evidence type="ECO:0000256" key="3">
    <source>
        <dbReference type="ARBA" id="ARBA00022989"/>
    </source>
</evidence>
<keyword evidence="2 5" id="KW-0812">Transmembrane</keyword>
<evidence type="ECO:0000256" key="5">
    <source>
        <dbReference type="SAM" id="Phobius"/>
    </source>
</evidence>
<sequence length="112" mass="12745">MKYIRYAILAAIAVVLISVALANRQIVELALLPEGLAEIAGMNFSVSLPLYMVIFAGIGLGLLIGFLWEWRREHKHRVEMRRQSREAHKLKREVKKLKGEKHGQDDVLALLD</sequence>
<evidence type="ECO:0000259" key="6">
    <source>
        <dbReference type="Pfam" id="PF06305"/>
    </source>
</evidence>
<evidence type="ECO:0000256" key="1">
    <source>
        <dbReference type="ARBA" id="ARBA00022475"/>
    </source>
</evidence>
<dbReference type="Proteomes" id="UP000231655">
    <property type="component" value="Unassembled WGS sequence"/>
</dbReference>
<evidence type="ECO:0000256" key="4">
    <source>
        <dbReference type="ARBA" id="ARBA00023136"/>
    </source>
</evidence>
<keyword evidence="3 5" id="KW-1133">Transmembrane helix</keyword>
<dbReference type="OrthoDB" id="7689797at2"/>
<dbReference type="InterPro" id="IPR010445">
    <property type="entry name" value="LapA_dom"/>
</dbReference>
<evidence type="ECO:0000313" key="10">
    <source>
        <dbReference type="Proteomes" id="UP000231702"/>
    </source>
</evidence>
<dbReference type="EMBL" id="OBEA01000002">
    <property type="protein sequence ID" value="SNY46394.1"/>
    <property type="molecule type" value="Genomic_DNA"/>
</dbReference>